<gene>
    <name evidence="2" type="ORF">BJX68DRAFT_266262</name>
</gene>
<comment type="caution">
    <text evidence="2">The sequence shown here is derived from an EMBL/GenBank/DDBJ whole genome shotgun (WGS) entry which is preliminary data.</text>
</comment>
<keyword evidence="1" id="KW-0472">Membrane</keyword>
<keyword evidence="3" id="KW-1185">Reference proteome</keyword>
<feature type="transmembrane region" description="Helical" evidence="1">
    <location>
        <begin position="221"/>
        <end position="241"/>
    </location>
</feature>
<protein>
    <submittedName>
        <fullName evidence="2">Uncharacterized protein</fullName>
    </submittedName>
</protein>
<evidence type="ECO:0000313" key="2">
    <source>
        <dbReference type="EMBL" id="KAL2851351.1"/>
    </source>
</evidence>
<keyword evidence="1" id="KW-0812">Transmembrane</keyword>
<sequence>MAHFRPHRPEPQFAQSPDSSSAVLRAVGTQAAFYNLLFEETGVTEENIELGVYKKIGDTLCREYWECYYGTGPDHGVPTVTNGFDEEDVTDPKDVIAELLDSLGIIREGLEIALISMRVGSARSWDGEEMIDAASLAVLSIHQSVESIAQVVDVAEEIAEAERKAAIMWFLTALFILVPIGGWATSAIPRLASVGRLIGLAGEVGMVGLDLYSMVDDPGSAPFLVFSYILGGGLADAVRVTKAARARRGMRPDDIKRMGDVFANGMTKIDNLMMSCKR</sequence>
<feature type="transmembrane region" description="Helical" evidence="1">
    <location>
        <begin position="166"/>
        <end position="185"/>
    </location>
</feature>
<dbReference type="GeneID" id="98160619"/>
<accession>A0ABR4KGK8</accession>
<evidence type="ECO:0000313" key="3">
    <source>
        <dbReference type="Proteomes" id="UP001610444"/>
    </source>
</evidence>
<reference evidence="2 3" key="1">
    <citation type="submission" date="2024-07" db="EMBL/GenBank/DDBJ databases">
        <title>Section-level genome sequencing and comparative genomics of Aspergillus sections Usti and Cavernicolus.</title>
        <authorList>
            <consortium name="Lawrence Berkeley National Laboratory"/>
            <person name="Nybo J.L."/>
            <person name="Vesth T.C."/>
            <person name="Theobald S."/>
            <person name="Frisvad J.C."/>
            <person name="Larsen T.O."/>
            <person name="Kjaerboelling I."/>
            <person name="Rothschild-Mancinelli K."/>
            <person name="Lyhne E.K."/>
            <person name="Kogle M.E."/>
            <person name="Barry K."/>
            <person name="Clum A."/>
            <person name="Na H."/>
            <person name="Ledsgaard L."/>
            <person name="Lin J."/>
            <person name="Lipzen A."/>
            <person name="Kuo A."/>
            <person name="Riley R."/>
            <person name="Mondo S."/>
            <person name="LaButti K."/>
            <person name="Haridas S."/>
            <person name="Pangalinan J."/>
            <person name="Salamov A.A."/>
            <person name="Simmons B.A."/>
            <person name="Magnuson J.K."/>
            <person name="Chen J."/>
            <person name="Drula E."/>
            <person name="Henrissat B."/>
            <person name="Wiebenga A."/>
            <person name="Lubbers R.J."/>
            <person name="Gomes A.C."/>
            <person name="Macurrencykelacurrency M.R."/>
            <person name="Stajich J."/>
            <person name="Grigoriev I.V."/>
            <person name="Mortensen U.H."/>
            <person name="De vries R.P."/>
            <person name="Baker S.E."/>
            <person name="Andersen M.R."/>
        </authorList>
    </citation>
    <scope>NUCLEOTIDE SEQUENCE [LARGE SCALE GENOMIC DNA]</scope>
    <source>
        <strain evidence="2 3">CBS 756.74</strain>
    </source>
</reference>
<dbReference type="RefSeq" id="XP_070899792.1">
    <property type="nucleotide sequence ID" value="XM_071045455.1"/>
</dbReference>
<dbReference type="Proteomes" id="UP001610444">
    <property type="component" value="Unassembled WGS sequence"/>
</dbReference>
<dbReference type="EMBL" id="JBFXLR010000018">
    <property type="protein sequence ID" value="KAL2851351.1"/>
    <property type="molecule type" value="Genomic_DNA"/>
</dbReference>
<evidence type="ECO:0000256" key="1">
    <source>
        <dbReference type="SAM" id="Phobius"/>
    </source>
</evidence>
<proteinExistence type="predicted"/>
<organism evidence="2 3">
    <name type="scientific">Aspergillus pseudodeflectus</name>
    <dbReference type="NCBI Taxonomy" id="176178"/>
    <lineage>
        <taxon>Eukaryota</taxon>
        <taxon>Fungi</taxon>
        <taxon>Dikarya</taxon>
        <taxon>Ascomycota</taxon>
        <taxon>Pezizomycotina</taxon>
        <taxon>Eurotiomycetes</taxon>
        <taxon>Eurotiomycetidae</taxon>
        <taxon>Eurotiales</taxon>
        <taxon>Aspergillaceae</taxon>
        <taxon>Aspergillus</taxon>
        <taxon>Aspergillus subgen. Nidulantes</taxon>
    </lineage>
</organism>
<keyword evidence="1" id="KW-1133">Transmembrane helix</keyword>
<name>A0ABR4KGK8_9EURO</name>